<dbReference type="Pfam" id="PF06114">
    <property type="entry name" value="Peptidase_M78"/>
    <property type="match status" value="1"/>
</dbReference>
<evidence type="ECO:0000259" key="2">
    <source>
        <dbReference type="Pfam" id="PF06114"/>
    </source>
</evidence>
<dbReference type="EMBL" id="JAEUAO010000002">
    <property type="protein sequence ID" value="MBW9064102.1"/>
    <property type="molecule type" value="Genomic_DNA"/>
</dbReference>
<dbReference type="InterPro" id="IPR052345">
    <property type="entry name" value="Rad_response_metalloprotease"/>
</dbReference>
<feature type="domain" description="Restriction endonuclease type IV Mrr" evidence="1">
    <location>
        <begin position="51"/>
        <end position="131"/>
    </location>
</feature>
<name>A0ABS7H9Y9_9HYPH</name>
<dbReference type="InterPro" id="IPR007560">
    <property type="entry name" value="Restrct_endonuc_IV_Mrr"/>
</dbReference>
<proteinExistence type="predicted"/>
<dbReference type="Gene3D" id="1.10.10.2910">
    <property type="match status" value="1"/>
</dbReference>
<dbReference type="PANTHER" id="PTHR43236:SF2">
    <property type="entry name" value="BLL0069 PROTEIN"/>
    <property type="match status" value="1"/>
</dbReference>
<dbReference type="PANTHER" id="PTHR43236">
    <property type="entry name" value="ANTITOXIN HIGA1"/>
    <property type="match status" value="1"/>
</dbReference>
<protein>
    <submittedName>
        <fullName evidence="3">ImmA/IrrE family metallo-endopeptidase</fullName>
    </submittedName>
</protein>
<keyword evidence="4" id="KW-1185">Reference proteome</keyword>
<sequence length="432" mass="49303">MNSTSKGNRLEDDFHRFLLDQQSRGELVFETYPPTNCKIFKKKKYFCKERDDDVEFDVVVEVYRQGGLEPHLSVVFECKNYSGNVPETAVNDFSAKIGRIFKHAHKGIIVVSSQLQSGADKVARSSKMGIVKYDENGLDIIAERRGGLSLENNFVESQIFRNEHPGKSLKFSGYHDGCFFGSIAQFLRSLDPELSVGSGSANHTAPTAVRYVPVYDIKKSARAILEQIGYQGGRVDLQQICDELSIDLQFTNHLVKDADGNLILGSANFTRRLIQINAHEDGNRERFTIGHEIGHFCLKHDGYLRSENVIESDLLIHSQSKKSLNYERLEFQANAFSSELILPDRPFSIKTAEYRRDLDIRDRGHGYIFVDDQPWNYQAYNELLSRLSSHFEVSKQAIEIKFKNMGWLNDQRKKYEASSAFGALENLTSFRR</sequence>
<dbReference type="Pfam" id="PF04471">
    <property type="entry name" value="Mrr_cat"/>
    <property type="match status" value="1"/>
</dbReference>
<reference evidence="3 4" key="1">
    <citation type="journal article" date="2021" name="MBio">
        <title>Poor Competitiveness of Bradyrhizobium in Pigeon Pea Root Colonization in Indian Soils.</title>
        <authorList>
            <person name="Chalasani D."/>
            <person name="Basu A."/>
            <person name="Pullabhotla S.V.S.R.N."/>
            <person name="Jorrin B."/>
            <person name="Neal A.L."/>
            <person name="Poole P.S."/>
            <person name="Podile A.R."/>
            <person name="Tkacz A."/>
        </authorList>
    </citation>
    <scope>NUCLEOTIDE SEQUENCE [LARGE SCALE GENOMIC DNA]</scope>
    <source>
        <strain evidence="3 4">HU44</strain>
    </source>
</reference>
<dbReference type="Proteomes" id="UP000757604">
    <property type="component" value="Unassembled WGS sequence"/>
</dbReference>
<evidence type="ECO:0000259" key="1">
    <source>
        <dbReference type="Pfam" id="PF04471"/>
    </source>
</evidence>
<organism evidence="3 4">
    <name type="scientific">Rhizobium herbae</name>
    <dbReference type="NCBI Taxonomy" id="508661"/>
    <lineage>
        <taxon>Bacteria</taxon>
        <taxon>Pseudomonadati</taxon>
        <taxon>Pseudomonadota</taxon>
        <taxon>Alphaproteobacteria</taxon>
        <taxon>Hyphomicrobiales</taxon>
        <taxon>Rhizobiaceae</taxon>
        <taxon>Rhizobium/Agrobacterium group</taxon>
        <taxon>Rhizobium</taxon>
    </lineage>
</organism>
<dbReference type="RefSeq" id="WP_220372259.1">
    <property type="nucleotide sequence ID" value="NZ_JAEUAO010000002.1"/>
</dbReference>
<evidence type="ECO:0000313" key="3">
    <source>
        <dbReference type="EMBL" id="MBW9064102.1"/>
    </source>
</evidence>
<feature type="domain" description="IrrE N-terminal-like" evidence="2">
    <location>
        <begin position="243"/>
        <end position="402"/>
    </location>
</feature>
<dbReference type="InterPro" id="IPR010359">
    <property type="entry name" value="IrrE_HExxH"/>
</dbReference>
<accession>A0ABS7H9Y9</accession>
<gene>
    <name evidence="3" type="ORF">JNB71_12310</name>
</gene>
<comment type="caution">
    <text evidence="3">The sequence shown here is derived from an EMBL/GenBank/DDBJ whole genome shotgun (WGS) entry which is preliminary data.</text>
</comment>
<evidence type="ECO:0000313" key="4">
    <source>
        <dbReference type="Proteomes" id="UP000757604"/>
    </source>
</evidence>